<feature type="transmembrane region" description="Helical" evidence="1">
    <location>
        <begin position="20"/>
        <end position="40"/>
    </location>
</feature>
<protein>
    <recommendedName>
        <fullName evidence="4">Stage II sporulation protein M</fullName>
    </recommendedName>
</protein>
<keyword evidence="1" id="KW-0812">Transmembrane</keyword>
<feature type="transmembrane region" description="Helical" evidence="1">
    <location>
        <begin position="73"/>
        <end position="91"/>
    </location>
</feature>
<comment type="caution">
    <text evidence="2">The sequence shown here is derived from an EMBL/GenBank/DDBJ whole genome shotgun (WGS) entry which is preliminary data.</text>
</comment>
<proteinExistence type="predicted"/>
<feature type="transmembrane region" description="Helical" evidence="1">
    <location>
        <begin position="129"/>
        <end position="152"/>
    </location>
</feature>
<sequence>MSLVRDAFTVIKEHRRTFIVFNVVFYGLFVATMIVTAAVYPEAQVSAVKGVQGDLNQPGLGSAVAAGYDSGNILWAAGVTLFVNFFIGALLTTTLPSLIIPFFGIAFTVYRVTQWGILFVPLDGNYAAFIPHLVTLIVEGQAYLIAAFAVWIHGRKFLRPGRFSLPTRRAGYKAGLKDTLRLYPLVVMLLIIGAIYEAIEVIHLIPLFSESA</sequence>
<evidence type="ECO:0008006" key="4">
    <source>
        <dbReference type="Google" id="ProtNLM"/>
    </source>
</evidence>
<accession>A0ABP6K6K2</accession>
<reference evidence="3" key="1">
    <citation type="journal article" date="2019" name="Int. J. Syst. Evol. Microbiol.">
        <title>The Global Catalogue of Microorganisms (GCM) 10K type strain sequencing project: providing services to taxonomists for standard genome sequencing and annotation.</title>
        <authorList>
            <consortium name="The Broad Institute Genomics Platform"/>
            <consortium name="The Broad Institute Genome Sequencing Center for Infectious Disease"/>
            <person name="Wu L."/>
            <person name="Ma J."/>
        </authorList>
    </citation>
    <scope>NUCLEOTIDE SEQUENCE [LARGE SCALE GENOMIC DNA]</scope>
    <source>
        <strain evidence="3">JCM 3106</strain>
    </source>
</reference>
<evidence type="ECO:0000313" key="3">
    <source>
        <dbReference type="Proteomes" id="UP001499930"/>
    </source>
</evidence>
<dbReference type="RefSeq" id="WP_344887116.1">
    <property type="nucleotide sequence ID" value="NZ_BAAAWD010000002.1"/>
</dbReference>
<keyword evidence="3" id="KW-1185">Reference proteome</keyword>
<name>A0ABP6K6K2_9ACTN</name>
<keyword evidence="1" id="KW-0472">Membrane</keyword>
<keyword evidence="1" id="KW-1133">Transmembrane helix</keyword>
<dbReference type="Proteomes" id="UP001499930">
    <property type="component" value="Unassembled WGS sequence"/>
</dbReference>
<organism evidence="2 3">
    <name type="scientific">Streptosporangium longisporum</name>
    <dbReference type="NCBI Taxonomy" id="46187"/>
    <lineage>
        <taxon>Bacteria</taxon>
        <taxon>Bacillati</taxon>
        <taxon>Actinomycetota</taxon>
        <taxon>Actinomycetes</taxon>
        <taxon>Streptosporangiales</taxon>
        <taxon>Streptosporangiaceae</taxon>
        <taxon>Streptosporangium</taxon>
    </lineage>
</organism>
<feature type="transmembrane region" description="Helical" evidence="1">
    <location>
        <begin position="182"/>
        <end position="205"/>
    </location>
</feature>
<evidence type="ECO:0000256" key="1">
    <source>
        <dbReference type="SAM" id="Phobius"/>
    </source>
</evidence>
<dbReference type="EMBL" id="BAAAWD010000002">
    <property type="protein sequence ID" value="GAA2986653.1"/>
    <property type="molecule type" value="Genomic_DNA"/>
</dbReference>
<feature type="transmembrane region" description="Helical" evidence="1">
    <location>
        <begin position="98"/>
        <end position="117"/>
    </location>
</feature>
<gene>
    <name evidence="2" type="ORF">GCM10017559_02900</name>
</gene>
<evidence type="ECO:0000313" key="2">
    <source>
        <dbReference type="EMBL" id="GAA2986653.1"/>
    </source>
</evidence>